<dbReference type="PROSITE" id="PS51257">
    <property type="entry name" value="PROKAR_LIPOPROTEIN"/>
    <property type="match status" value="1"/>
</dbReference>
<dbReference type="RefSeq" id="WP_349640715.1">
    <property type="nucleotide sequence ID" value="NZ_CP090958.1"/>
</dbReference>
<dbReference type="PROSITE" id="PS50983">
    <property type="entry name" value="FE_B12_PBP"/>
    <property type="match status" value="1"/>
</dbReference>
<comment type="subcellular location">
    <subcellularLocation>
        <location evidence="1">Cell envelope</location>
    </subcellularLocation>
</comment>
<evidence type="ECO:0000256" key="4">
    <source>
        <dbReference type="ARBA" id="ARBA00022729"/>
    </source>
</evidence>
<feature type="chain" id="PRO_5047116558" evidence="5">
    <location>
        <begin position="26"/>
        <end position="339"/>
    </location>
</feature>
<evidence type="ECO:0000256" key="5">
    <source>
        <dbReference type="SAM" id="SignalP"/>
    </source>
</evidence>
<feature type="signal peptide" evidence="5">
    <location>
        <begin position="1"/>
        <end position="25"/>
    </location>
</feature>
<keyword evidence="4 5" id="KW-0732">Signal</keyword>
<reference evidence="7 8" key="1">
    <citation type="submission" date="2023-05" db="EMBL/GenBank/DDBJ databases">
        <title>Lithophilousrod everest ZFBP1038 complete genpme.</title>
        <authorList>
            <person name="Tian M."/>
        </authorList>
    </citation>
    <scope>NUCLEOTIDE SEQUENCE [LARGE SCALE GENOMIC DNA]</scope>
    <source>
        <strain evidence="7 8">ZFBP1038</strain>
    </source>
</reference>
<evidence type="ECO:0000256" key="1">
    <source>
        <dbReference type="ARBA" id="ARBA00004196"/>
    </source>
</evidence>
<dbReference type="Proteomes" id="UP001209083">
    <property type="component" value="Chromosome"/>
</dbReference>
<protein>
    <submittedName>
        <fullName evidence="7">Iron-siderophore ABC transporter substrate-binding protein</fullName>
    </submittedName>
</protein>
<proteinExistence type="inferred from homology"/>
<organism evidence="7 8">
    <name type="scientific">Saxibacter everestensis</name>
    <dbReference type="NCBI Taxonomy" id="2909229"/>
    <lineage>
        <taxon>Bacteria</taxon>
        <taxon>Bacillati</taxon>
        <taxon>Actinomycetota</taxon>
        <taxon>Actinomycetes</taxon>
        <taxon>Micrococcales</taxon>
        <taxon>Brevibacteriaceae</taxon>
        <taxon>Saxibacter</taxon>
    </lineage>
</organism>
<accession>A0ABY8QXZ3</accession>
<evidence type="ECO:0000313" key="7">
    <source>
        <dbReference type="EMBL" id="WGW13892.1"/>
    </source>
</evidence>
<dbReference type="PANTHER" id="PTHR30532">
    <property type="entry name" value="IRON III DICITRATE-BINDING PERIPLASMIC PROTEIN"/>
    <property type="match status" value="1"/>
</dbReference>
<evidence type="ECO:0000256" key="3">
    <source>
        <dbReference type="ARBA" id="ARBA00022448"/>
    </source>
</evidence>
<sequence>MTTRRKFIRRSASAAAAALAISVLAACGGGTAPEAGPAESGGPFPVTIKNVFGETTIEQQPQRIVTLGWNAQDVVYALGQTPVGMPSYAYGANKDGVMPWTAEHYKSSETTLLDTADGPPYEEILSLEPDVILAPYEGFDDAAYNKLSEIAPTVAYPDKAWQTSWQDQTTIIGKAIGKTDEAEKLVEETTQKIAAAAEQHPEFAGKTVSVPYFGKQLINVYKPTDPRVQLLNELGFRNAPGVEKIVRESKDENFYADVAWEKVNQVDADVIVGYVDDMSIEEFHKNDLTRQLGAVKNHSALILDDTQVIAGLSQPSVLSVDWTLEKILPELSKAANGEL</sequence>
<dbReference type="CDD" id="cd01146">
    <property type="entry name" value="FhuD"/>
    <property type="match status" value="1"/>
</dbReference>
<evidence type="ECO:0000256" key="2">
    <source>
        <dbReference type="ARBA" id="ARBA00008814"/>
    </source>
</evidence>
<dbReference type="EMBL" id="CP090958">
    <property type="protein sequence ID" value="WGW13892.1"/>
    <property type="molecule type" value="Genomic_DNA"/>
</dbReference>
<dbReference type="PANTHER" id="PTHR30532:SF24">
    <property type="entry name" value="FERRIC ENTEROBACTIN-BINDING PERIPLASMIC PROTEIN FEPB"/>
    <property type="match status" value="1"/>
</dbReference>
<dbReference type="Pfam" id="PF01497">
    <property type="entry name" value="Peripla_BP_2"/>
    <property type="match status" value="1"/>
</dbReference>
<evidence type="ECO:0000259" key="6">
    <source>
        <dbReference type="PROSITE" id="PS50983"/>
    </source>
</evidence>
<dbReference type="Gene3D" id="3.40.50.1980">
    <property type="entry name" value="Nitrogenase molybdenum iron protein domain"/>
    <property type="match status" value="2"/>
</dbReference>
<dbReference type="InterPro" id="IPR051313">
    <property type="entry name" value="Bact_iron-sidero_bind"/>
</dbReference>
<keyword evidence="3" id="KW-0813">Transport</keyword>
<name>A0ABY8QXZ3_9MICO</name>
<dbReference type="PROSITE" id="PS51318">
    <property type="entry name" value="TAT"/>
    <property type="match status" value="1"/>
</dbReference>
<feature type="domain" description="Fe/B12 periplasmic-binding" evidence="6">
    <location>
        <begin position="63"/>
        <end position="335"/>
    </location>
</feature>
<dbReference type="InterPro" id="IPR006311">
    <property type="entry name" value="TAT_signal"/>
</dbReference>
<gene>
    <name evidence="7" type="ORF">LWF01_09190</name>
</gene>
<dbReference type="InterPro" id="IPR002491">
    <property type="entry name" value="ABC_transptr_periplasmic_BD"/>
</dbReference>
<evidence type="ECO:0000313" key="8">
    <source>
        <dbReference type="Proteomes" id="UP001209083"/>
    </source>
</evidence>
<keyword evidence="8" id="KW-1185">Reference proteome</keyword>
<comment type="similarity">
    <text evidence="2">Belongs to the bacterial solute-binding protein 8 family.</text>
</comment>
<dbReference type="SUPFAM" id="SSF53807">
    <property type="entry name" value="Helical backbone' metal receptor"/>
    <property type="match status" value="1"/>
</dbReference>